<dbReference type="CDD" id="cd07968">
    <property type="entry name" value="OBF_DNA_ligase_IV"/>
    <property type="match status" value="1"/>
</dbReference>
<dbReference type="GO" id="GO:0006297">
    <property type="term" value="P:nucleotide-excision repair, DNA gap filling"/>
    <property type="evidence" value="ECO:0007669"/>
    <property type="project" value="TreeGrafter"/>
</dbReference>
<comment type="catalytic activity">
    <reaction evidence="18">
        <text>ATP + (deoxyribonucleotide)n-3'-hydroxyl + 5'-phospho-(deoxyribonucleotide)m = (deoxyribonucleotide)n+m + AMP + diphosphate.</text>
        <dbReference type="EC" id="6.5.1.1"/>
    </reaction>
</comment>
<sequence length="900" mass="103192">MVDYSTAACMSDIIPFSDLCRFCDKLSSSEWKKRGDILLRYIQYYREFSAKVKKINPGINDSFYPVMRLLVPSLDRERGPYGIKEVKLAQIYVRILCLAKDSRDASKLQHFRNPSKAGKAAGDFADVIYDVLKSRISSNENLKISDVNQHLDNIANKNASNDPRGIDDELTILMRKMSASEQKWLVRMLLKDMKLGIGNNKILSTFHRDAVDLYDVSNCLKKVCSTLKDRNTHLHEIEVCLWDKFRPMLAQRCDVQNVDKDLPRQEYYLVEPKWDGERFQLHYGDGKFKYYTRKGFDYTNTYGENASQGNLSPYLSKQFLPSVKNCILDGEMMCWNSKMKNFTTKGAEIDVKMLKVGNVHNPCFCAFDILLLNDQVLTNMPLHDRVGILNRVFTPVEGIFMNTVRSKVTNKGEILSALNRAIDNFEEGIMIKNPFSVYKPNSRKDGWYKIKPEYTEGSMIELDVLIIGGYYGGEGRWRTAVTHFLYALAAPSSIPGENPTEFHSFGRVGSGCTQEELSELGAKLAPHWRRVKTGIMPPNIIWTKEIPDLWIEPKNSIILQVKATEAVPSDSFHVGHTLRFPRIQKVRDDKPWTDCLTVPEFFKILESSKGKLVSGHILATMSPLKKRAKKTIQQKPSLGSEFRSADVNNIEKLSSIFKGKEFCIFIDKEQKQEVETKIVQHGGNIAQNPGSDTFCIVTSNPKQLRIKNLIKVGDYTIAKLDWLERCFAEVKLIQWTPNDLIFMGKQAKEDLKYKYDQFSDSYVEFATESSLKETILAMRLHDDKVVFGMPKQMLQFEKKLLNKTCPYSFFRQCRAFFGIPADGLSSLNPEFETARLDFAFYGGILEKEISDSTTHTIYPSKHPENIRVLNSLKQARKFNYQIVSEKWVESCIEEKRMIDA</sequence>
<dbReference type="EC" id="6.5.1.1" evidence="4"/>
<dbReference type="CDD" id="cd07903">
    <property type="entry name" value="Adenylation_DNA_ligase_IV"/>
    <property type="match status" value="1"/>
</dbReference>
<comment type="cofactor">
    <cofactor evidence="1">
        <name>Mg(2+)</name>
        <dbReference type="ChEBI" id="CHEBI:18420"/>
    </cofactor>
</comment>
<dbReference type="PROSITE" id="PS50160">
    <property type="entry name" value="DNA_LIGASE_A3"/>
    <property type="match status" value="1"/>
</dbReference>
<dbReference type="InterPro" id="IPR044125">
    <property type="entry name" value="Adenylation_DNA_ligase_IV"/>
</dbReference>
<reference evidence="22" key="1">
    <citation type="submission" date="2021-12" db="EMBL/GenBank/DDBJ databases">
        <authorList>
            <person name="King R."/>
        </authorList>
    </citation>
    <scope>NUCLEOTIDE SEQUENCE</scope>
</reference>
<keyword evidence="14" id="KW-0234">DNA repair</keyword>
<dbReference type="GO" id="GO:0071897">
    <property type="term" value="P:DNA biosynthetic process"/>
    <property type="evidence" value="ECO:0007669"/>
    <property type="project" value="InterPro"/>
</dbReference>
<dbReference type="InterPro" id="IPR029710">
    <property type="entry name" value="LIG4"/>
</dbReference>
<dbReference type="EMBL" id="OU963865">
    <property type="protein sequence ID" value="CAH0388751.1"/>
    <property type="molecule type" value="Genomic_DNA"/>
</dbReference>
<evidence type="ECO:0000256" key="3">
    <source>
        <dbReference type="ARBA" id="ARBA00007572"/>
    </source>
</evidence>
<evidence type="ECO:0000259" key="21">
    <source>
        <dbReference type="PROSITE" id="PS50172"/>
    </source>
</evidence>
<dbReference type="Pfam" id="PF00533">
    <property type="entry name" value="BRCT"/>
    <property type="match status" value="1"/>
</dbReference>
<dbReference type="NCBIfam" id="TIGR00574">
    <property type="entry name" value="dnl1"/>
    <property type="match status" value="1"/>
</dbReference>
<dbReference type="InterPro" id="IPR012309">
    <property type="entry name" value="DNA_ligase_ATP-dep_C"/>
</dbReference>
<dbReference type="GO" id="GO:0006310">
    <property type="term" value="P:DNA recombination"/>
    <property type="evidence" value="ECO:0007669"/>
    <property type="project" value="UniProtKB-KW"/>
</dbReference>
<dbReference type="Gene3D" id="3.30.470.30">
    <property type="entry name" value="DNA ligase/mRNA capping enzyme"/>
    <property type="match status" value="1"/>
</dbReference>
<gene>
    <name evidence="22" type="ORF">BEMITA_LOCUS7643</name>
</gene>
<evidence type="ECO:0000313" key="22">
    <source>
        <dbReference type="EMBL" id="CAH0388751.1"/>
    </source>
</evidence>
<dbReference type="GO" id="GO:0005524">
    <property type="term" value="F:ATP binding"/>
    <property type="evidence" value="ECO:0007669"/>
    <property type="project" value="UniProtKB-KW"/>
</dbReference>
<evidence type="ECO:0000256" key="14">
    <source>
        <dbReference type="ARBA" id="ARBA00023204"/>
    </source>
</evidence>
<evidence type="ECO:0000256" key="19">
    <source>
        <dbReference type="RuleBase" id="RU004196"/>
    </source>
</evidence>
<feature type="domain" description="BRCT" evidence="21">
    <location>
        <begin position="841"/>
        <end position="900"/>
    </location>
</feature>
<keyword evidence="6" id="KW-0436">Ligase</keyword>
<keyword evidence="7" id="KW-0479">Metal-binding</keyword>
<name>A0A9P0AD31_BEMTA</name>
<comment type="subcellular location">
    <subcellularLocation>
        <location evidence="2">Nucleus</location>
    </subcellularLocation>
</comment>
<dbReference type="PANTHER" id="PTHR45997:SF1">
    <property type="entry name" value="DNA LIGASE 4"/>
    <property type="match status" value="1"/>
</dbReference>
<dbReference type="GO" id="GO:0046872">
    <property type="term" value="F:metal ion binding"/>
    <property type="evidence" value="ECO:0007669"/>
    <property type="project" value="UniProtKB-KW"/>
</dbReference>
<feature type="domain" description="BRCT" evidence="21">
    <location>
        <begin position="652"/>
        <end position="740"/>
    </location>
</feature>
<dbReference type="PROSITE" id="PS50172">
    <property type="entry name" value="BRCT"/>
    <property type="match status" value="2"/>
</dbReference>
<dbReference type="Proteomes" id="UP001152759">
    <property type="component" value="Chromosome 4"/>
</dbReference>
<dbReference type="GO" id="GO:0003910">
    <property type="term" value="F:DNA ligase (ATP) activity"/>
    <property type="evidence" value="ECO:0007669"/>
    <property type="project" value="UniProtKB-EC"/>
</dbReference>
<dbReference type="GO" id="GO:0003677">
    <property type="term" value="F:DNA binding"/>
    <property type="evidence" value="ECO:0007669"/>
    <property type="project" value="InterPro"/>
</dbReference>
<evidence type="ECO:0000256" key="10">
    <source>
        <dbReference type="ARBA" id="ARBA00022763"/>
    </source>
</evidence>
<dbReference type="GO" id="GO:0005958">
    <property type="term" value="C:DNA-dependent protein kinase-DNA ligase 4 complex"/>
    <property type="evidence" value="ECO:0007669"/>
    <property type="project" value="TreeGrafter"/>
</dbReference>
<evidence type="ECO:0000256" key="18">
    <source>
        <dbReference type="ARBA" id="ARBA00034003"/>
    </source>
</evidence>
<evidence type="ECO:0000256" key="15">
    <source>
        <dbReference type="ARBA" id="ARBA00023242"/>
    </source>
</evidence>
<keyword evidence="15" id="KW-0539">Nucleus</keyword>
<evidence type="ECO:0000256" key="17">
    <source>
        <dbReference type="ARBA" id="ARBA00031942"/>
    </source>
</evidence>
<proteinExistence type="inferred from homology"/>
<dbReference type="SUPFAM" id="SSF50249">
    <property type="entry name" value="Nucleic acid-binding proteins"/>
    <property type="match status" value="1"/>
</dbReference>
<evidence type="ECO:0000259" key="20">
    <source>
        <dbReference type="PROSITE" id="PS50160"/>
    </source>
</evidence>
<dbReference type="SMART" id="SM00292">
    <property type="entry name" value="BRCT"/>
    <property type="match status" value="2"/>
</dbReference>
<evidence type="ECO:0000256" key="6">
    <source>
        <dbReference type="ARBA" id="ARBA00022598"/>
    </source>
</evidence>
<dbReference type="Pfam" id="PF04675">
    <property type="entry name" value="DNA_ligase_A_N"/>
    <property type="match status" value="1"/>
</dbReference>
<evidence type="ECO:0000256" key="8">
    <source>
        <dbReference type="ARBA" id="ARBA00022737"/>
    </source>
</evidence>
<dbReference type="PROSITE" id="PS00333">
    <property type="entry name" value="DNA_LIGASE_A2"/>
    <property type="match status" value="1"/>
</dbReference>
<organism evidence="22 23">
    <name type="scientific">Bemisia tabaci</name>
    <name type="common">Sweetpotato whitefly</name>
    <name type="synonym">Aleurodes tabaci</name>
    <dbReference type="NCBI Taxonomy" id="7038"/>
    <lineage>
        <taxon>Eukaryota</taxon>
        <taxon>Metazoa</taxon>
        <taxon>Ecdysozoa</taxon>
        <taxon>Arthropoda</taxon>
        <taxon>Hexapoda</taxon>
        <taxon>Insecta</taxon>
        <taxon>Pterygota</taxon>
        <taxon>Neoptera</taxon>
        <taxon>Paraneoptera</taxon>
        <taxon>Hemiptera</taxon>
        <taxon>Sternorrhyncha</taxon>
        <taxon>Aleyrodoidea</taxon>
        <taxon>Aleyrodidae</taxon>
        <taxon>Aleyrodinae</taxon>
        <taxon>Bemisia</taxon>
    </lineage>
</organism>
<keyword evidence="9" id="KW-0547">Nucleotide-binding</keyword>
<dbReference type="SUPFAM" id="SSF117018">
    <property type="entry name" value="ATP-dependent DNA ligase DNA-binding domain"/>
    <property type="match status" value="1"/>
</dbReference>
<comment type="similarity">
    <text evidence="3 19">Belongs to the ATP-dependent DNA ligase family.</text>
</comment>
<dbReference type="Gene3D" id="2.40.50.140">
    <property type="entry name" value="Nucleic acid-binding proteins"/>
    <property type="match status" value="1"/>
</dbReference>
<keyword evidence="12" id="KW-0460">Magnesium</keyword>
<dbReference type="InterPro" id="IPR012308">
    <property type="entry name" value="DNA_ligase_ATP-dep_N"/>
</dbReference>
<keyword evidence="23" id="KW-1185">Reference proteome</keyword>
<dbReference type="SUPFAM" id="SSF56091">
    <property type="entry name" value="DNA ligase/mRNA capping enzyme, catalytic domain"/>
    <property type="match status" value="1"/>
</dbReference>
<dbReference type="KEGG" id="btab:109036851"/>
<evidence type="ECO:0000256" key="9">
    <source>
        <dbReference type="ARBA" id="ARBA00022741"/>
    </source>
</evidence>
<evidence type="ECO:0000256" key="13">
    <source>
        <dbReference type="ARBA" id="ARBA00023172"/>
    </source>
</evidence>
<keyword evidence="11" id="KW-0067">ATP-binding</keyword>
<evidence type="ECO:0000256" key="1">
    <source>
        <dbReference type="ARBA" id="ARBA00001946"/>
    </source>
</evidence>
<evidence type="ECO:0000256" key="7">
    <source>
        <dbReference type="ARBA" id="ARBA00022723"/>
    </source>
</evidence>
<evidence type="ECO:0000256" key="4">
    <source>
        <dbReference type="ARBA" id="ARBA00012727"/>
    </source>
</evidence>
<evidence type="ECO:0000256" key="16">
    <source>
        <dbReference type="ARBA" id="ARBA00030676"/>
    </source>
</evidence>
<dbReference type="GO" id="GO:0032807">
    <property type="term" value="C:DNA ligase IV complex"/>
    <property type="evidence" value="ECO:0007669"/>
    <property type="project" value="TreeGrafter"/>
</dbReference>
<dbReference type="InterPro" id="IPR001357">
    <property type="entry name" value="BRCT_dom"/>
</dbReference>
<dbReference type="AlphaFoldDB" id="A0A9P0AD31"/>
<evidence type="ECO:0000256" key="12">
    <source>
        <dbReference type="ARBA" id="ARBA00022842"/>
    </source>
</evidence>
<dbReference type="SUPFAM" id="SSF52113">
    <property type="entry name" value="BRCT domain"/>
    <property type="match status" value="2"/>
</dbReference>
<dbReference type="InterPro" id="IPR012310">
    <property type="entry name" value="DNA_ligase_ATP-dep_cent"/>
</dbReference>
<dbReference type="InterPro" id="IPR016059">
    <property type="entry name" value="DNA_ligase_ATP-dep_CS"/>
</dbReference>
<dbReference type="Gene3D" id="3.40.50.10190">
    <property type="entry name" value="BRCT domain"/>
    <property type="match status" value="2"/>
</dbReference>
<dbReference type="Pfam" id="PF04679">
    <property type="entry name" value="DNA_ligase_A_C"/>
    <property type="match status" value="1"/>
</dbReference>
<accession>A0A9P0AD31</accession>
<protein>
    <recommendedName>
        <fullName evidence="5">DNA ligase 4</fullName>
        <ecNumber evidence="4">6.5.1.1</ecNumber>
    </recommendedName>
    <alternativeName>
        <fullName evidence="17">DNA ligase IV</fullName>
    </alternativeName>
    <alternativeName>
        <fullName evidence="16">Polydeoxyribonucleotide synthase [ATP] 4</fullName>
    </alternativeName>
</protein>
<keyword evidence="8" id="KW-0677">Repeat</keyword>
<evidence type="ECO:0000256" key="5">
    <source>
        <dbReference type="ARBA" id="ARBA00022073"/>
    </source>
</evidence>
<dbReference type="InterPro" id="IPR036599">
    <property type="entry name" value="DNA_ligase_N_sf"/>
</dbReference>
<dbReference type="Pfam" id="PF01068">
    <property type="entry name" value="DNA_ligase_A_M"/>
    <property type="match status" value="1"/>
</dbReference>
<dbReference type="InterPro" id="IPR012340">
    <property type="entry name" value="NA-bd_OB-fold"/>
</dbReference>
<dbReference type="PANTHER" id="PTHR45997">
    <property type="entry name" value="DNA LIGASE 4"/>
    <property type="match status" value="1"/>
</dbReference>
<evidence type="ECO:0000256" key="11">
    <source>
        <dbReference type="ARBA" id="ARBA00022840"/>
    </source>
</evidence>
<dbReference type="GO" id="GO:0006303">
    <property type="term" value="P:double-strand break repair via nonhomologous end joining"/>
    <property type="evidence" value="ECO:0007669"/>
    <property type="project" value="TreeGrafter"/>
</dbReference>
<keyword evidence="13" id="KW-0233">DNA recombination</keyword>
<evidence type="ECO:0000256" key="2">
    <source>
        <dbReference type="ARBA" id="ARBA00004123"/>
    </source>
</evidence>
<keyword evidence="10" id="KW-0227">DNA damage</keyword>
<dbReference type="InterPro" id="IPR036420">
    <property type="entry name" value="BRCT_dom_sf"/>
</dbReference>
<evidence type="ECO:0000313" key="23">
    <source>
        <dbReference type="Proteomes" id="UP001152759"/>
    </source>
</evidence>
<dbReference type="InterPro" id="IPR000977">
    <property type="entry name" value="DNA_ligase_ATP-dep"/>
</dbReference>
<dbReference type="Gene3D" id="1.10.3260.10">
    <property type="entry name" value="DNA ligase, ATP-dependent, N-terminal domain"/>
    <property type="match status" value="1"/>
</dbReference>
<feature type="domain" description="ATP-dependent DNA ligase family profile" evidence="20">
    <location>
        <begin position="363"/>
        <end position="490"/>
    </location>
</feature>